<protein>
    <submittedName>
        <fullName evidence="2">Sorbosone dehydrogenase</fullName>
    </submittedName>
</protein>
<dbReference type="Pfam" id="PF22807">
    <property type="entry name" value="TrAA12"/>
    <property type="match status" value="1"/>
</dbReference>
<dbReference type="InterPro" id="IPR054539">
    <property type="entry name" value="Beta-prop_PDH"/>
</dbReference>
<dbReference type="Proteomes" id="UP001366166">
    <property type="component" value="Chromosome"/>
</dbReference>
<sequence length="304" mass="33035">MGTRGDKVFAVREGGLGRAGEVLTLAQGLRQPNGVALRDGDLYVAAVDKVYNLPKIEDNLDAPPAPVLITDQLPGDSHHGWRYAAFGPDGLLYIAVGAPCNVCEAPDPFSSIIRMDDQGGYEVFARGIRNSVGLDWRPGSGVLWFTNNDRDWMGDDEPPDSLHRAPRPGLDFGFPYCHAGVPDPELNQDRGCARFAPAARKLPAHVAALGMRFYTGEMFPPAFRGAVFIAEHGSWNRSKPIGYRVSLVRLEGDKAVDYQPFATGWLGGASAWGRPVDVLVDRTGALLVSDDRAGAIYRITYEKP</sequence>
<keyword evidence="3" id="KW-1185">Reference proteome</keyword>
<organism evidence="2 3">
    <name type="scientific">Desulfoferula mesophila</name>
    <dbReference type="NCBI Taxonomy" id="3058419"/>
    <lineage>
        <taxon>Bacteria</taxon>
        <taxon>Pseudomonadati</taxon>
        <taxon>Thermodesulfobacteriota</taxon>
        <taxon>Desulfarculia</taxon>
        <taxon>Desulfarculales</taxon>
        <taxon>Desulfarculaceae</taxon>
        <taxon>Desulfoferula</taxon>
    </lineage>
</organism>
<dbReference type="InterPro" id="IPR011042">
    <property type="entry name" value="6-blade_b-propeller_TolB-like"/>
</dbReference>
<evidence type="ECO:0000313" key="3">
    <source>
        <dbReference type="Proteomes" id="UP001366166"/>
    </source>
</evidence>
<reference evidence="3" key="1">
    <citation type="journal article" date="2023" name="Arch. Microbiol.">
        <title>Desulfoferula mesophilus gen. nov. sp. nov., a mesophilic sulfate-reducing bacterium isolated from a brackish lake sediment.</title>
        <authorList>
            <person name="Watanabe T."/>
            <person name="Yabe T."/>
            <person name="Tsuji J.M."/>
            <person name="Fukui M."/>
        </authorList>
    </citation>
    <scope>NUCLEOTIDE SEQUENCE [LARGE SCALE GENOMIC DNA]</scope>
    <source>
        <strain evidence="3">12FAK</strain>
    </source>
</reference>
<dbReference type="Gene3D" id="2.120.10.30">
    <property type="entry name" value="TolB, C-terminal domain"/>
    <property type="match status" value="1"/>
</dbReference>
<dbReference type="PANTHER" id="PTHR19328">
    <property type="entry name" value="HEDGEHOG-INTERACTING PROTEIN"/>
    <property type="match status" value="1"/>
</dbReference>
<dbReference type="EMBL" id="AP028679">
    <property type="protein sequence ID" value="BEQ13219.1"/>
    <property type="molecule type" value="Genomic_DNA"/>
</dbReference>
<evidence type="ECO:0000259" key="1">
    <source>
        <dbReference type="Pfam" id="PF22807"/>
    </source>
</evidence>
<feature type="domain" description="Pyrroloquinoline quinone-dependent pyranose dehydrogenase beta-propeller" evidence="1">
    <location>
        <begin position="187"/>
        <end position="300"/>
    </location>
</feature>
<dbReference type="RefSeq" id="WP_338604673.1">
    <property type="nucleotide sequence ID" value="NZ_AP028679.1"/>
</dbReference>
<gene>
    <name evidence="2" type="ORF">FAK_02850</name>
</gene>
<dbReference type="AlphaFoldDB" id="A0AAU9EF79"/>
<dbReference type="InterPro" id="IPR011041">
    <property type="entry name" value="Quinoprot_gluc/sorb_DH_b-prop"/>
</dbReference>
<proteinExistence type="predicted"/>
<evidence type="ECO:0000313" key="2">
    <source>
        <dbReference type="EMBL" id="BEQ13219.1"/>
    </source>
</evidence>
<accession>A0AAU9EF79</accession>
<dbReference type="SUPFAM" id="SSF50952">
    <property type="entry name" value="Soluble quinoprotein glucose dehydrogenase"/>
    <property type="match status" value="1"/>
</dbReference>
<dbReference type="PANTHER" id="PTHR19328:SF40">
    <property type="entry name" value="BLL0591 PROTEIN"/>
    <property type="match status" value="1"/>
</dbReference>
<dbReference type="KEGG" id="dmp:FAK_02850"/>
<name>A0AAU9EF79_9BACT</name>